<dbReference type="AlphaFoldDB" id="A0A7R8CKV9"/>
<reference evidence="5" key="1">
    <citation type="submission" date="2021-02" db="EMBL/GenBank/DDBJ databases">
        <authorList>
            <person name="Bekaert M."/>
        </authorList>
    </citation>
    <scope>NUCLEOTIDE SEQUENCE</scope>
    <source>
        <strain evidence="5">IoA-00</strain>
    </source>
</reference>
<feature type="compositionally biased region" description="Low complexity" evidence="3">
    <location>
        <begin position="133"/>
        <end position="148"/>
    </location>
</feature>
<organism evidence="5 6">
    <name type="scientific">Lepeophtheirus salmonis</name>
    <name type="common">Salmon louse</name>
    <name type="synonym">Caligus salmonis</name>
    <dbReference type="NCBI Taxonomy" id="72036"/>
    <lineage>
        <taxon>Eukaryota</taxon>
        <taxon>Metazoa</taxon>
        <taxon>Ecdysozoa</taxon>
        <taxon>Arthropoda</taxon>
        <taxon>Crustacea</taxon>
        <taxon>Multicrustacea</taxon>
        <taxon>Hexanauplia</taxon>
        <taxon>Copepoda</taxon>
        <taxon>Siphonostomatoida</taxon>
        <taxon>Caligidae</taxon>
        <taxon>Lepeophtheirus</taxon>
    </lineage>
</organism>
<dbReference type="GO" id="GO:0071204">
    <property type="term" value="C:histone pre-mRNA 3'end processing complex"/>
    <property type="evidence" value="ECO:0007669"/>
    <property type="project" value="TreeGrafter"/>
</dbReference>
<dbReference type="GO" id="GO:0007076">
    <property type="term" value="P:mitotic chromosome condensation"/>
    <property type="evidence" value="ECO:0007669"/>
    <property type="project" value="UniProtKB-ARBA"/>
</dbReference>
<dbReference type="PANTHER" id="PTHR17408:SF0">
    <property type="entry name" value="HISTONE RNA HAIRPIN-BINDING PROTEIN"/>
    <property type="match status" value="1"/>
</dbReference>
<feature type="compositionally biased region" description="Basic and acidic residues" evidence="3">
    <location>
        <begin position="1"/>
        <end position="11"/>
    </location>
</feature>
<dbReference type="Gene3D" id="1.10.8.1120">
    <property type="entry name" value="Histone RNA hairpin-binding protein RNA-binding domain"/>
    <property type="match status" value="1"/>
</dbReference>
<keyword evidence="6" id="KW-1185">Reference proteome</keyword>
<dbReference type="InterPro" id="IPR038294">
    <property type="entry name" value="SLBP_RNA_bind_sf"/>
</dbReference>
<evidence type="ECO:0000313" key="6">
    <source>
        <dbReference type="Proteomes" id="UP000675881"/>
    </source>
</evidence>
<comment type="similarity">
    <text evidence="1">Belongs to the SLBP family.</text>
</comment>
<dbReference type="InterPro" id="IPR026502">
    <property type="entry name" value="SLBP1/SLBP2"/>
</dbReference>
<feature type="compositionally biased region" description="Basic residues" evidence="3">
    <location>
        <begin position="121"/>
        <end position="130"/>
    </location>
</feature>
<feature type="domain" description="Histone RNA hairpin-binding protein RNA-binding" evidence="4">
    <location>
        <begin position="42"/>
        <end position="108"/>
    </location>
</feature>
<protein>
    <submittedName>
        <fullName evidence="5">SLBP</fullName>
    </submittedName>
</protein>
<proteinExistence type="inferred from homology"/>
<dbReference type="EMBL" id="HG994590">
    <property type="protein sequence ID" value="CAF2807885.1"/>
    <property type="molecule type" value="Genomic_DNA"/>
</dbReference>
<dbReference type="Proteomes" id="UP000675881">
    <property type="component" value="Chromosome 11"/>
</dbReference>
<name>A0A7R8CKV9_LEPSM</name>
<evidence type="ECO:0000256" key="1">
    <source>
        <dbReference type="ARBA" id="ARBA00006151"/>
    </source>
</evidence>
<dbReference type="InterPro" id="IPR029344">
    <property type="entry name" value="SLBP_RNA_bind"/>
</dbReference>
<dbReference type="GO" id="GO:0006398">
    <property type="term" value="P:mRNA 3'-end processing by stem-loop binding and cleavage"/>
    <property type="evidence" value="ECO:0007669"/>
    <property type="project" value="TreeGrafter"/>
</dbReference>
<dbReference type="GO" id="GO:0003729">
    <property type="term" value="F:mRNA binding"/>
    <property type="evidence" value="ECO:0007669"/>
    <property type="project" value="InterPro"/>
</dbReference>
<evidence type="ECO:0000256" key="2">
    <source>
        <dbReference type="ARBA" id="ARBA00022884"/>
    </source>
</evidence>
<accession>A0A7R8CKV9</accession>
<evidence type="ECO:0000256" key="3">
    <source>
        <dbReference type="SAM" id="MobiDB-lite"/>
    </source>
</evidence>
<evidence type="ECO:0000313" key="5">
    <source>
        <dbReference type="EMBL" id="CAF2807885.1"/>
    </source>
</evidence>
<dbReference type="GO" id="GO:0005737">
    <property type="term" value="C:cytoplasm"/>
    <property type="evidence" value="ECO:0007669"/>
    <property type="project" value="TreeGrafter"/>
</dbReference>
<feature type="region of interest" description="Disordered" evidence="3">
    <location>
        <begin position="1"/>
        <end position="50"/>
    </location>
</feature>
<evidence type="ECO:0000259" key="4">
    <source>
        <dbReference type="Pfam" id="PF15247"/>
    </source>
</evidence>
<dbReference type="GO" id="GO:0071207">
    <property type="term" value="F:histone pre-mRNA stem-loop binding"/>
    <property type="evidence" value="ECO:0007669"/>
    <property type="project" value="TreeGrafter"/>
</dbReference>
<dbReference type="PANTHER" id="PTHR17408">
    <property type="entry name" value="HISTONE RNA HAIRPIN-BINDING PROTEIN"/>
    <property type="match status" value="1"/>
</dbReference>
<gene>
    <name evidence="5" type="ORF">LSAA_3416</name>
</gene>
<dbReference type="FunFam" id="1.10.8.1120:FF:000001">
    <property type="entry name" value="Histone RNA hairpin-binding protein-like"/>
    <property type="match status" value="1"/>
</dbReference>
<keyword evidence="2" id="KW-0694">RNA-binding</keyword>
<sequence>MKIEDSDEKMSADSSACDNKRPKVNGSSSRPERKSPLEKETDPVILSRREKQIEYGKNTLSYDSYIEKIPQNLRKAHHPVTPKKHLKYSRRQWDGLVKAWKKRVHALDTETETPLPPDHKVNHHLKRKRKDWSSSNSRASSSLSLSSSKWPDEEDEVEEDGDATLTPFQEPDLNQYDNINGEEDEPFPFLPSKDS</sequence>
<feature type="compositionally biased region" description="Basic and acidic residues" evidence="3">
    <location>
        <begin position="30"/>
        <end position="50"/>
    </location>
</feature>
<feature type="region of interest" description="Disordered" evidence="3">
    <location>
        <begin position="107"/>
        <end position="195"/>
    </location>
</feature>
<dbReference type="GO" id="GO:0051028">
    <property type="term" value="P:mRNA transport"/>
    <property type="evidence" value="ECO:0007669"/>
    <property type="project" value="TreeGrafter"/>
</dbReference>
<feature type="compositionally biased region" description="Acidic residues" evidence="3">
    <location>
        <begin position="152"/>
        <end position="162"/>
    </location>
</feature>
<dbReference type="Pfam" id="PF15247">
    <property type="entry name" value="SLBP_RNA_bind"/>
    <property type="match status" value="1"/>
</dbReference>